<dbReference type="Gene3D" id="3.40.190.150">
    <property type="entry name" value="Bordetella uptake gene, domain 1"/>
    <property type="match status" value="1"/>
</dbReference>
<comment type="caution">
    <text evidence="3">The sequence shown here is derived from an EMBL/GenBank/DDBJ whole genome shotgun (WGS) entry which is preliminary data.</text>
</comment>
<feature type="chain" id="PRO_5046144049" evidence="2">
    <location>
        <begin position="23"/>
        <end position="329"/>
    </location>
</feature>
<proteinExistence type="inferred from homology"/>
<dbReference type="CDD" id="cd07012">
    <property type="entry name" value="PBP2_Bug_TTT"/>
    <property type="match status" value="1"/>
</dbReference>
<feature type="signal peptide" evidence="2">
    <location>
        <begin position="1"/>
        <end position="22"/>
    </location>
</feature>
<dbReference type="InterPro" id="IPR042100">
    <property type="entry name" value="Bug_dom1"/>
</dbReference>
<dbReference type="PANTHER" id="PTHR42928">
    <property type="entry name" value="TRICARBOXYLATE-BINDING PROTEIN"/>
    <property type="match status" value="1"/>
</dbReference>
<organism evidence="3 4">
    <name type="scientific">Pigmentiphaga soli</name>
    <dbReference type="NCBI Taxonomy" id="1007095"/>
    <lineage>
        <taxon>Bacteria</taxon>
        <taxon>Pseudomonadati</taxon>
        <taxon>Pseudomonadota</taxon>
        <taxon>Betaproteobacteria</taxon>
        <taxon>Burkholderiales</taxon>
        <taxon>Alcaligenaceae</taxon>
        <taxon>Pigmentiphaga</taxon>
    </lineage>
</organism>
<comment type="similarity">
    <text evidence="1">Belongs to the UPF0065 (bug) family.</text>
</comment>
<dbReference type="InterPro" id="IPR005064">
    <property type="entry name" value="BUG"/>
</dbReference>
<dbReference type="EMBL" id="BAABFO010000017">
    <property type="protein sequence ID" value="GAA4337552.1"/>
    <property type="molecule type" value="Genomic_DNA"/>
</dbReference>
<protein>
    <submittedName>
        <fullName evidence="3">Tripartite tricarboxylate transporter substrate binding protein</fullName>
    </submittedName>
</protein>
<sequence length="329" mass="34759">MLKALLTMPLVALALQPGAAAAADAYPQKPVRLLVGFSPGGNIDESARLLATAMSRDLGQQVVVDNRPGASTLIAADAVANAPPDGHTLMLATTSTLLAILVQKKTSGKPGTLDPLKSFAMVASVGRGPFVIAAHPSFPANDVDGFIAEVRAHPGKYFYATSGVGSQHHLGMELLMRNLGLRMTHVPYKGAGQILPDLMSGQQIKLAIMSSVAARNVAEKEGGRIKVIGIMSGPRIPAAPQLGSFSERIPDFEDAVSHSFVVAPPATPEPVVRRIAESVRAALKDPELVKAFASSDTMPYYLGPAELTSRMGRFVRQWGQIVDTVNLQE</sequence>
<dbReference type="PIRSF" id="PIRSF017082">
    <property type="entry name" value="YflP"/>
    <property type="match status" value="1"/>
</dbReference>
<evidence type="ECO:0000256" key="2">
    <source>
        <dbReference type="SAM" id="SignalP"/>
    </source>
</evidence>
<name>A0ABP8HCP6_9BURK</name>
<dbReference type="Proteomes" id="UP001501671">
    <property type="component" value="Unassembled WGS sequence"/>
</dbReference>
<reference evidence="4" key="1">
    <citation type="journal article" date="2019" name="Int. J. Syst. Evol. Microbiol.">
        <title>The Global Catalogue of Microorganisms (GCM) 10K type strain sequencing project: providing services to taxonomists for standard genome sequencing and annotation.</title>
        <authorList>
            <consortium name="The Broad Institute Genomics Platform"/>
            <consortium name="The Broad Institute Genome Sequencing Center for Infectious Disease"/>
            <person name="Wu L."/>
            <person name="Ma J."/>
        </authorList>
    </citation>
    <scope>NUCLEOTIDE SEQUENCE [LARGE SCALE GENOMIC DNA]</scope>
    <source>
        <strain evidence="4">JCM 17666</strain>
    </source>
</reference>
<evidence type="ECO:0000313" key="4">
    <source>
        <dbReference type="Proteomes" id="UP001501671"/>
    </source>
</evidence>
<dbReference type="Pfam" id="PF03401">
    <property type="entry name" value="TctC"/>
    <property type="match status" value="1"/>
</dbReference>
<keyword evidence="4" id="KW-1185">Reference proteome</keyword>
<dbReference type="PANTHER" id="PTHR42928:SF5">
    <property type="entry name" value="BLR1237 PROTEIN"/>
    <property type="match status" value="1"/>
</dbReference>
<evidence type="ECO:0000256" key="1">
    <source>
        <dbReference type="ARBA" id="ARBA00006987"/>
    </source>
</evidence>
<evidence type="ECO:0000313" key="3">
    <source>
        <dbReference type="EMBL" id="GAA4337552.1"/>
    </source>
</evidence>
<dbReference type="Gene3D" id="3.40.190.10">
    <property type="entry name" value="Periplasmic binding protein-like II"/>
    <property type="match status" value="1"/>
</dbReference>
<accession>A0ABP8HCP6</accession>
<dbReference type="RefSeq" id="WP_345251008.1">
    <property type="nucleotide sequence ID" value="NZ_BAABFO010000017.1"/>
</dbReference>
<keyword evidence="2" id="KW-0732">Signal</keyword>
<gene>
    <name evidence="3" type="ORF">GCM10023144_33410</name>
</gene>